<evidence type="ECO:0000313" key="7">
    <source>
        <dbReference type="Proteomes" id="UP000198817"/>
    </source>
</evidence>
<sequence>MTKKEKSGAGAPQQIGSDGLRKTMGMGTAMSVVVGCVIGSGVFFKPQAIYTATGGAPGLGLVAWIVTGLVTLCSALTFSEIAILIPKTGGIVPYLTESFGDKVGFLSGWIQVLIFYPAMVAGLAVAFGNQAAVLLGNQSMAVPVAIGCIVLLTVLNCASSKAAGNIQIVFTICKLVPLILLIVFGFAKAQNDAPLFKPMVGDGLNPVVVMGQLMIAVLFAFDGWTGVGAIAGEMKNPAKDLPKAIVGGVSVIMIIYLVVNIAYLKILPASELAKLDAPASAVATVLFGSIGGKLIAVGIMISVFGACNGFLLAGSRVSYAMAETGSFPASSKLVKLNGADVPVNSVLLVAVIGALFAISGQFNMLTDLAIFSIWIFYTLTFAAVIKLRKDWPDAERSYKVPLYPVIPVIAIASGVFVIVNQLFLSGMHSTLLSLGSLAVLVVGLPVYRVMQNKKK</sequence>
<keyword evidence="2 5" id="KW-0812">Transmembrane</keyword>
<dbReference type="OrthoDB" id="178667at2"/>
<dbReference type="Proteomes" id="UP000198817">
    <property type="component" value="Unassembled WGS sequence"/>
</dbReference>
<dbReference type="PANTHER" id="PTHR11785:SF512">
    <property type="entry name" value="SOBREMESA, ISOFORM B"/>
    <property type="match status" value="1"/>
</dbReference>
<reference evidence="6 7" key="1">
    <citation type="submission" date="2016-10" db="EMBL/GenBank/DDBJ databases">
        <authorList>
            <person name="de Groot N.N."/>
        </authorList>
    </citation>
    <scope>NUCLEOTIDE SEQUENCE [LARGE SCALE GENOMIC DNA]</scope>
    <source>
        <strain evidence="6 7">KHGC13</strain>
    </source>
</reference>
<organism evidence="6 7">
    <name type="scientific">Eubacterium pyruvativorans</name>
    <dbReference type="NCBI Taxonomy" id="155865"/>
    <lineage>
        <taxon>Bacteria</taxon>
        <taxon>Bacillati</taxon>
        <taxon>Bacillota</taxon>
        <taxon>Clostridia</taxon>
        <taxon>Eubacteriales</taxon>
        <taxon>Eubacteriaceae</taxon>
        <taxon>Eubacterium</taxon>
    </lineage>
</organism>
<accession>A0A1I7GJR9</accession>
<dbReference type="PIRSF" id="PIRSF006060">
    <property type="entry name" value="AA_transporter"/>
    <property type="match status" value="1"/>
</dbReference>
<keyword evidence="3 5" id="KW-1133">Transmembrane helix</keyword>
<keyword evidence="7" id="KW-1185">Reference proteome</keyword>
<evidence type="ECO:0000256" key="2">
    <source>
        <dbReference type="ARBA" id="ARBA00022692"/>
    </source>
</evidence>
<dbReference type="Gene3D" id="1.20.1740.10">
    <property type="entry name" value="Amino acid/polyamine transporter I"/>
    <property type="match status" value="1"/>
</dbReference>
<evidence type="ECO:0000256" key="1">
    <source>
        <dbReference type="ARBA" id="ARBA00004141"/>
    </source>
</evidence>
<evidence type="ECO:0000256" key="4">
    <source>
        <dbReference type="ARBA" id="ARBA00023136"/>
    </source>
</evidence>
<keyword evidence="4 5" id="KW-0472">Membrane</keyword>
<evidence type="ECO:0000313" key="6">
    <source>
        <dbReference type="EMBL" id="SFU48685.1"/>
    </source>
</evidence>
<dbReference type="RefSeq" id="WP_090470828.1">
    <property type="nucleotide sequence ID" value="NZ_CACWQI010000024.1"/>
</dbReference>
<protein>
    <submittedName>
        <fullName evidence="6">Serine/threonine exchange transporter, LAT family</fullName>
    </submittedName>
</protein>
<feature type="transmembrane region" description="Helical" evidence="5">
    <location>
        <begin position="400"/>
        <end position="419"/>
    </location>
</feature>
<feature type="transmembrane region" description="Helical" evidence="5">
    <location>
        <begin position="140"/>
        <end position="159"/>
    </location>
</feature>
<feature type="transmembrane region" description="Helical" evidence="5">
    <location>
        <begin position="286"/>
        <end position="311"/>
    </location>
</feature>
<evidence type="ECO:0000256" key="5">
    <source>
        <dbReference type="SAM" id="Phobius"/>
    </source>
</evidence>
<dbReference type="PANTHER" id="PTHR11785">
    <property type="entry name" value="AMINO ACID TRANSPORTER"/>
    <property type="match status" value="1"/>
</dbReference>
<dbReference type="InterPro" id="IPR002293">
    <property type="entry name" value="AA/rel_permease1"/>
</dbReference>
<name>A0A1I7GJR9_9FIRM</name>
<proteinExistence type="predicted"/>
<gene>
    <name evidence="6" type="ORF">SAMN05216508_10755</name>
</gene>
<feature type="transmembrane region" description="Helical" evidence="5">
    <location>
        <begin position="368"/>
        <end position="388"/>
    </location>
</feature>
<feature type="transmembrane region" description="Helical" evidence="5">
    <location>
        <begin position="166"/>
        <end position="187"/>
    </location>
</feature>
<feature type="transmembrane region" description="Helical" evidence="5">
    <location>
        <begin position="106"/>
        <end position="128"/>
    </location>
</feature>
<dbReference type="InterPro" id="IPR050598">
    <property type="entry name" value="AminoAcid_Transporter"/>
</dbReference>
<dbReference type="EMBL" id="FPBT01000007">
    <property type="protein sequence ID" value="SFU48685.1"/>
    <property type="molecule type" value="Genomic_DNA"/>
</dbReference>
<dbReference type="GO" id="GO:0015179">
    <property type="term" value="F:L-amino acid transmembrane transporter activity"/>
    <property type="evidence" value="ECO:0007669"/>
    <property type="project" value="TreeGrafter"/>
</dbReference>
<feature type="transmembrane region" description="Helical" evidence="5">
    <location>
        <begin position="207"/>
        <end position="232"/>
    </location>
</feature>
<feature type="transmembrane region" description="Helical" evidence="5">
    <location>
        <begin position="341"/>
        <end position="362"/>
    </location>
</feature>
<evidence type="ECO:0000256" key="3">
    <source>
        <dbReference type="ARBA" id="ARBA00022989"/>
    </source>
</evidence>
<dbReference type="Pfam" id="PF13520">
    <property type="entry name" value="AA_permease_2"/>
    <property type="match status" value="1"/>
</dbReference>
<feature type="transmembrane region" description="Helical" evidence="5">
    <location>
        <begin position="64"/>
        <end position="85"/>
    </location>
</feature>
<dbReference type="AlphaFoldDB" id="A0A1I7GJR9"/>
<comment type="subcellular location">
    <subcellularLocation>
        <location evidence="1">Membrane</location>
        <topology evidence="1">Multi-pass membrane protein</topology>
    </subcellularLocation>
</comment>
<feature type="transmembrane region" description="Helical" evidence="5">
    <location>
        <begin position="244"/>
        <end position="266"/>
    </location>
</feature>
<dbReference type="GO" id="GO:0016020">
    <property type="term" value="C:membrane"/>
    <property type="evidence" value="ECO:0007669"/>
    <property type="project" value="UniProtKB-SubCell"/>
</dbReference>
<dbReference type="STRING" id="155865.SAMN05216515_10955"/>
<feature type="transmembrane region" description="Helical" evidence="5">
    <location>
        <begin position="431"/>
        <end position="450"/>
    </location>
</feature>
<feature type="transmembrane region" description="Helical" evidence="5">
    <location>
        <begin position="24"/>
        <end position="44"/>
    </location>
</feature>